<feature type="domain" description="Zn(2)-C6 fungal-type" evidence="5">
    <location>
        <begin position="24"/>
        <end position="64"/>
    </location>
</feature>
<keyword evidence="2" id="KW-0479">Metal-binding</keyword>
<feature type="compositionally biased region" description="Low complexity" evidence="4">
    <location>
        <begin position="816"/>
        <end position="827"/>
    </location>
</feature>
<dbReference type="PROSITE" id="PS50048">
    <property type="entry name" value="ZN2_CY6_FUNGAL_2"/>
    <property type="match status" value="1"/>
</dbReference>
<dbReference type="CDD" id="cd12148">
    <property type="entry name" value="fungal_TF_MHR"/>
    <property type="match status" value="1"/>
</dbReference>
<dbReference type="SMART" id="SM00906">
    <property type="entry name" value="Fungal_trans"/>
    <property type="match status" value="1"/>
</dbReference>
<organism evidence="6 7">
    <name type="scientific">Leucocoprinus birnbaumii</name>
    <dbReference type="NCBI Taxonomy" id="56174"/>
    <lineage>
        <taxon>Eukaryota</taxon>
        <taxon>Fungi</taxon>
        <taxon>Dikarya</taxon>
        <taxon>Basidiomycota</taxon>
        <taxon>Agaricomycotina</taxon>
        <taxon>Agaricomycetes</taxon>
        <taxon>Agaricomycetidae</taxon>
        <taxon>Agaricales</taxon>
        <taxon>Agaricineae</taxon>
        <taxon>Agaricaceae</taxon>
        <taxon>Leucocoprinus</taxon>
    </lineage>
</organism>
<evidence type="ECO:0000256" key="1">
    <source>
        <dbReference type="ARBA" id="ARBA00004123"/>
    </source>
</evidence>
<keyword evidence="7" id="KW-1185">Reference proteome</keyword>
<feature type="compositionally biased region" description="Low complexity" evidence="4">
    <location>
        <begin position="761"/>
        <end position="808"/>
    </location>
</feature>
<gene>
    <name evidence="6" type="ORF">NP233_g1815</name>
</gene>
<feature type="compositionally biased region" description="Basic and acidic residues" evidence="4">
    <location>
        <begin position="1"/>
        <end position="12"/>
    </location>
</feature>
<dbReference type="InterPro" id="IPR007219">
    <property type="entry name" value="XnlR_reg_dom"/>
</dbReference>
<feature type="compositionally biased region" description="Polar residues" evidence="4">
    <location>
        <begin position="907"/>
        <end position="917"/>
    </location>
</feature>
<evidence type="ECO:0000313" key="7">
    <source>
        <dbReference type="Proteomes" id="UP001213000"/>
    </source>
</evidence>
<feature type="compositionally biased region" description="Basic and acidic residues" evidence="4">
    <location>
        <begin position="193"/>
        <end position="204"/>
    </location>
</feature>
<dbReference type="SMART" id="SM00066">
    <property type="entry name" value="GAL4"/>
    <property type="match status" value="1"/>
</dbReference>
<dbReference type="GO" id="GO:0000981">
    <property type="term" value="F:DNA-binding transcription factor activity, RNA polymerase II-specific"/>
    <property type="evidence" value="ECO:0007669"/>
    <property type="project" value="InterPro"/>
</dbReference>
<accession>A0AAD5YVF7</accession>
<dbReference type="CDD" id="cd00067">
    <property type="entry name" value="GAL4"/>
    <property type="match status" value="1"/>
</dbReference>
<protein>
    <recommendedName>
        <fullName evidence="5">Zn(2)-C6 fungal-type domain-containing protein</fullName>
    </recommendedName>
</protein>
<reference evidence="6" key="1">
    <citation type="submission" date="2022-07" db="EMBL/GenBank/DDBJ databases">
        <title>Genome Sequence of Leucocoprinus birnbaumii.</title>
        <authorList>
            <person name="Buettner E."/>
        </authorList>
    </citation>
    <scope>NUCLEOTIDE SEQUENCE</scope>
    <source>
        <strain evidence="6">VT141</strain>
    </source>
</reference>
<proteinExistence type="predicted"/>
<name>A0AAD5YVF7_9AGAR</name>
<dbReference type="Proteomes" id="UP001213000">
    <property type="component" value="Unassembled WGS sequence"/>
</dbReference>
<keyword evidence="3" id="KW-0539">Nucleus</keyword>
<dbReference type="InterPro" id="IPR001138">
    <property type="entry name" value="Zn2Cys6_DnaBD"/>
</dbReference>
<evidence type="ECO:0000313" key="6">
    <source>
        <dbReference type="EMBL" id="KAJ3574344.1"/>
    </source>
</evidence>
<evidence type="ECO:0000256" key="2">
    <source>
        <dbReference type="ARBA" id="ARBA00022723"/>
    </source>
</evidence>
<dbReference type="GO" id="GO:0005634">
    <property type="term" value="C:nucleus"/>
    <property type="evidence" value="ECO:0007669"/>
    <property type="project" value="UniProtKB-SubCell"/>
</dbReference>
<feature type="region of interest" description="Disordered" evidence="4">
    <location>
        <begin position="123"/>
        <end position="157"/>
    </location>
</feature>
<feature type="region of interest" description="Disordered" evidence="4">
    <location>
        <begin position="181"/>
        <end position="204"/>
    </location>
</feature>
<feature type="compositionally biased region" description="Polar residues" evidence="4">
    <location>
        <begin position="877"/>
        <end position="886"/>
    </location>
</feature>
<dbReference type="GO" id="GO:0008270">
    <property type="term" value="F:zinc ion binding"/>
    <property type="evidence" value="ECO:0007669"/>
    <property type="project" value="InterPro"/>
</dbReference>
<dbReference type="Pfam" id="PF04082">
    <property type="entry name" value="Fungal_trans"/>
    <property type="match status" value="1"/>
</dbReference>
<dbReference type="AlphaFoldDB" id="A0AAD5YVF7"/>
<evidence type="ECO:0000256" key="3">
    <source>
        <dbReference type="ARBA" id="ARBA00023242"/>
    </source>
</evidence>
<dbReference type="InterPro" id="IPR036864">
    <property type="entry name" value="Zn2-C6_fun-type_DNA-bd_sf"/>
</dbReference>
<comment type="subcellular location">
    <subcellularLocation>
        <location evidence="1">Nucleus</location>
    </subcellularLocation>
</comment>
<dbReference type="EMBL" id="JANIEX010000071">
    <property type="protein sequence ID" value="KAJ3574344.1"/>
    <property type="molecule type" value="Genomic_DNA"/>
</dbReference>
<feature type="region of interest" description="Disordered" evidence="4">
    <location>
        <begin position="877"/>
        <end position="933"/>
    </location>
</feature>
<dbReference type="PANTHER" id="PTHR31001">
    <property type="entry name" value="UNCHARACTERIZED TRANSCRIPTIONAL REGULATORY PROTEIN"/>
    <property type="match status" value="1"/>
</dbReference>
<dbReference type="GO" id="GO:0003677">
    <property type="term" value="F:DNA binding"/>
    <property type="evidence" value="ECO:0007669"/>
    <property type="project" value="InterPro"/>
</dbReference>
<comment type="caution">
    <text evidence="6">The sequence shown here is derived from an EMBL/GenBank/DDBJ whole genome shotgun (WGS) entry which is preliminary data.</text>
</comment>
<sequence length="994" mass="109280">MPADNKGKGKEPKQRKKPGRVPTSCAECRRLKLRCDKNVNFRRCPMGAEIPCGQCVKRGCGSICPDGVLTPGKNGRLVLAGTEELHDRISHFSSRIRDLEGALQALQTQVSDAPHPLLLKDSLGELTPAPAPLRPTTSSSADPISTPIPGPSRRTPPTTIATMEPDPAAITEFSGTLSVSGNGQSSFCGPTARLERPSRGDAKPSRLSSELFEFACEDHTGKKERLGNEIFHLRPSPSEASRLLELYLQYGKVMYSPVPRTEVYDEIFMPVYRAGSFSDLQPDTLALLFMVFAISIHFDPKRRSESHDANEYYYLAKASLHLASDRENTLHYIQTLIHMSHYLHFSGSESALSDSRSDYLSRAIRIGFKMGLHLHGVRWDLPDDLAQRRSRMFCEIFLLDTWTSFYSGRPPMVSLAFMDRTTPKDIDEGVDSEGNKKPGFHTWTYKYAILLHSIMAVAFGPKPPPYSTILDLDLKIRNFPVPMRWRPMCEPEDTPAPPPDVQMVRFMVSFAKESTLLNLHRSYFISALEEMPNDLPSHPFIPSVLAIYRSAWRLMRGLRFIWDIAPELVSKMSVAWSQALSAAVIICLFVTMTPGSHLTGPALNELDLLIVLFEEAVPTCRAASDLILDLRSLRRHSRLTAGRSYQDEGYVISTSDLGRLNGKTYLLMQPEAGAARSTRTTPNTGASHRHPGSRQLSTSRQSAPVKRDPSSPGSASATLSEFPVNPQFTSSPVSSMSLHPALQHHSVSSDAAYSHHHAHPHVPYTHSHSSSSNSHTPTPISHVSDVSATHPSQPSASTSSPSKAHFIQPAPPPAPISSSRPQSTPSSLHPTILQDIHDFTMRGAPASSSAEHYFDFPPQEDVDDASMSVRVATQIRGSDTSRTFSGSVGAHPTSAAALRTRGHSVPEYQSHQYQTPTPAQPHAHSHSPSALGAHQDSEYGFFQSLESSFGLEYMPQPRSPFTAANFNVTGMSGGVASSTMHASYQELVEHLGFH</sequence>
<dbReference type="InterPro" id="IPR050613">
    <property type="entry name" value="Sec_Metabolite_Reg"/>
</dbReference>
<dbReference type="PANTHER" id="PTHR31001:SF56">
    <property type="entry name" value="ZN(2)-C6 FUNGAL-TYPE DOMAIN-CONTAINING PROTEIN"/>
    <property type="match status" value="1"/>
</dbReference>
<feature type="region of interest" description="Disordered" evidence="4">
    <location>
        <begin position="671"/>
        <end position="830"/>
    </location>
</feature>
<dbReference type="GO" id="GO:0006351">
    <property type="term" value="P:DNA-templated transcription"/>
    <property type="evidence" value="ECO:0007669"/>
    <property type="project" value="InterPro"/>
</dbReference>
<feature type="region of interest" description="Disordered" evidence="4">
    <location>
        <begin position="1"/>
        <end position="22"/>
    </location>
</feature>
<dbReference type="SUPFAM" id="SSF57701">
    <property type="entry name" value="Zn2/Cys6 DNA-binding domain"/>
    <property type="match status" value="1"/>
</dbReference>
<evidence type="ECO:0000259" key="5">
    <source>
        <dbReference type="PROSITE" id="PS50048"/>
    </source>
</evidence>
<dbReference type="Gene3D" id="4.10.240.10">
    <property type="entry name" value="Zn(2)-C6 fungal-type DNA-binding domain"/>
    <property type="match status" value="1"/>
</dbReference>
<feature type="compositionally biased region" description="Polar residues" evidence="4">
    <location>
        <begin position="726"/>
        <end position="737"/>
    </location>
</feature>
<evidence type="ECO:0000256" key="4">
    <source>
        <dbReference type="SAM" id="MobiDB-lite"/>
    </source>
</evidence>
<feature type="compositionally biased region" description="Polar residues" evidence="4">
    <location>
        <begin position="677"/>
        <end position="686"/>
    </location>
</feature>